<dbReference type="Proteomes" id="UP000002280">
    <property type="component" value="Chromosome 6"/>
</dbReference>
<keyword evidence="14" id="KW-0325">Glycoprotein</keyword>
<dbReference type="AlphaFoldDB" id="A0A5F8HG94"/>
<evidence type="ECO:0000256" key="12">
    <source>
        <dbReference type="ARBA" id="ARBA00023157"/>
    </source>
</evidence>
<dbReference type="InParanoid" id="A0A5F8HG94"/>
<dbReference type="Gene3D" id="2.60.40.1460">
    <property type="entry name" value="Integrin domains. Chain A, domain 2"/>
    <property type="match status" value="1"/>
</dbReference>
<keyword evidence="3 16" id="KW-0812">Transmembrane</keyword>
<dbReference type="Pfam" id="PF08441">
    <property type="entry name" value="Integrin_A_Ig_1"/>
    <property type="match status" value="1"/>
</dbReference>
<keyword evidence="4" id="KW-0479">Metal-binding</keyword>
<evidence type="ECO:0000256" key="2">
    <source>
        <dbReference type="ARBA" id="ARBA00008054"/>
    </source>
</evidence>
<keyword evidence="5" id="KW-0732">Signal</keyword>
<dbReference type="PROSITE" id="PS50234">
    <property type="entry name" value="VWFA"/>
    <property type="match status" value="1"/>
</dbReference>
<comment type="similarity">
    <text evidence="2 16">Belongs to the integrin alpha chain family.</text>
</comment>
<organism evidence="18 19">
    <name type="scientific">Monodelphis domestica</name>
    <name type="common">Gray short-tailed opossum</name>
    <dbReference type="NCBI Taxonomy" id="13616"/>
    <lineage>
        <taxon>Eukaryota</taxon>
        <taxon>Metazoa</taxon>
        <taxon>Chordata</taxon>
        <taxon>Craniata</taxon>
        <taxon>Vertebrata</taxon>
        <taxon>Euteleostomi</taxon>
        <taxon>Mammalia</taxon>
        <taxon>Metatheria</taxon>
        <taxon>Didelphimorphia</taxon>
        <taxon>Didelphidae</taxon>
        <taxon>Monodelphis</taxon>
    </lineage>
</organism>
<evidence type="ECO:0000256" key="14">
    <source>
        <dbReference type="ARBA" id="ARBA00023180"/>
    </source>
</evidence>
<dbReference type="PROSITE" id="PS51470">
    <property type="entry name" value="FG_GAP"/>
    <property type="match status" value="4"/>
</dbReference>
<dbReference type="SMART" id="SM00191">
    <property type="entry name" value="Int_alpha"/>
    <property type="match status" value="5"/>
</dbReference>
<dbReference type="InterPro" id="IPR018184">
    <property type="entry name" value="Integrin_alpha_C_CS"/>
</dbReference>
<dbReference type="InterPro" id="IPR028994">
    <property type="entry name" value="Integrin_alpha_N"/>
</dbReference>
<comment type="subcellular location">
    <subcellularLocation>
        <location evidence="1 16">Membrane</location>
        <topology evidence="1 16">Single-pass type I membrane protein</topology>
    </subcellularLocation>
</comment>
<dbReference type="Gene3D" id="1.20.5.930">
    <property type="entry name" value="Bicelle-embedded integrin alpha(iib) transmembrane segment"/>
    <property type="match status" value="1"/>
</dbReference>
<dbReference type="GO" id="GO:0007229">
    <property type="term" value="P:integrin-mediated signaling pathway"/>
    <property type="evidence" value="ECO:0000318"/>
    <property type="project" value="GO_Central"/>
</dbReference>
<dbReference type="Gene3D" id="3.40.50.410">
    <property type="entry name" value="von Willebrand factor, type A domain"/>
    <property type="match status" value="1"/>
</dbReference>
<dbReference type="PRINTS" id="PR01185">
    <property type="entry name" value="INTEGRINA"/>
</dbReference>
<dbReference type="PROSITE" id="PS00242">
    <property type="entry name" value="INTEGRIN_ALPHA"/>
    <property type="match status" value="1"/>
</dbReference>
<feature type="repeat" description="FG-GAP" evidence="15">
    <location>
        <begin position="532"/>
        <end position="590"/>
    </location>
</feature>
<dbReference type="GO" id="GO:0046872">
    <property type="term" value="F:metal ion binding"/>
    <property type="evidence" value="ECO:0007669"/>
    <property type="project" value="UniProtKB-KW"/>
</dbReference>
<dbReference type="GO" id="GO:0038023">
    <property type="term" value="F:signaling receptor activity"/>
    <property type="evidence" value="ECO:0000318"/>
    <property type="project" value="GO_Central"/>
</dbReference>
<dbReference type="InterPro" id="IPR002035">
    <property type="entry name" value="VWF_A"/>
</dbReference>
<dbReference type="InterPro" id="IPR048633">
    <property type="entry name" value="ITGAX-like_Ig_3"/>
</dbReference>
<dbReference type="Pfam" id="PF01839">
    <property type="entry name" value="FG-GAP"/>
    <property type="match status" value="1"/>
</dbReference>
<keyword evidence="19" id="KW-1185">Reference proteome</keyword>
<evidence type="ECO:0000256" key="13">
    <source>
        <dbReference type="ARBA" id="ARBA00023170"/>
    </source>
</evidence>
<evidence type="ECO:0000313" key="18">
    <source>
        <dbReference type="Ensembl" id="ENSMODP00000058520.1"/>
    </source>
</evidence>
<dbReference type="InterPro" id="IPR036465">
    <property type="entry name" value="vWFA_dom_sf"/>
</dbReference>
<dbReference type="FunFam" id="2.130.10.130:FF:000005">
    <property type="entry name" value="Integrin alpha L"/>
    <property type="match status" value="1"/>
</dbReference>
<dbReference type="Pfam" id="PF21520">
    <property type="entry name" value="ITGAX-like_Ig_3"/>
    <property type="match status" value="1"/>
</dbReference>
<evidence type="ECO:0000313" key="19">
    <source>
        <dbReference type="Proteomes" id="UP000002280"/>
    </source>
</evidence>
<evidence type="ECO:0000256" key="16">
    <source>
        <dbReference type="RuleBase" id="RU003762"/>
    </source>
</evidence>
<dbReference type="InterPro" id="IPR032695">
    <property type="entry name" value="Integrin_dom_sf"/>
</dbReference>
<dbReference type="FunFam" id="2.60.40.1460:FF:000001">
    <property type="entry name" value="Integrin, alpha V"/>
    <property type="match status" value="1"/>
</dbReference>
<evidence type="ECO:0000256" key="9">
    <source>
        <dbReference type="ARBA" id="ARBA00022989"/>
    </source>
</evidence>
<dbReference type="Pfam" id="PF20805">
    <property type="entry name" value="Integrin_A_Ig_2"/>
    <property type="match status" value="1"/>
</dbReference>
<dbReference type="Pfam" id="PF00092">
    <property type="entry name" value="VWA"/>
    <property type="match status" value="1"/>
</dbReference>
<sequence length="1177" mass="130879">MHCWRRCELILPFWRTIGNFALRIIKLYISFEPIISLLDLYSLTFCCGFNLDSEHPKIFQMDRDGFGHSVVQFKGSRVVVGAPLEKGSLNQTGRLYDCEYITGRCQPVLLQIPSDAVNMSLGLTLRASTSPSQLVACGPTVHQLCGKSIFLNGFCFLLNSSLQAVQKVPAALQECPKQESDIVFLIDGSSSIRREEFPRMKEFVRTIMGQFRGTNTLFSLMQYSNDFRIHFTFNIFKNNPDPGILVNRIEQLGGLTFTATAIQKVVKEIFQSWNGARKDAVKILIVITDGRKESDRLEYEDVIPLAEKAGIIRYAIGVWDKKKLRTIASQPSQEHVFQVNNFAALRNIQNQLQEKIFAIEGTQSGKSSVFEHEMSQAGFSSHPFSSQAGPVLGAVGSFGWSGGFFLYPKGGAPVFTKTEKEDVDMSAAYLGYSMEMAFQNGVQKLVLGAPRYQHIGKVIIFTQISSGWKQTAEIKGIQVGSYFGATLCPVDVNQDQNTDLIFIGAPHYYEENRGGQVHVCSLPTQRAQWRCEATVWGQQGHPLGRFGAALTVLGDINGDQLTDVAVGAPGEEENHGAIYVFHGVAGSSINPSYSQRIVGSQLSPRIQYFGQSLSGGQDLTQDGLVDVAVGAQGQVFLLRTRPVLKVGISMTFMPFELARSVFDCQEQKVTNKDAGNVEICFTVQKSTPNYLGDSLIYDLALDPGRLTPRAIFEETKKPTRHHVKIVIGLTKFCQSLKLLLPVCVVDSVTPILLRLNYTLEGKPVLTSGGLRPVLAMDSQKVFTASLPFEKNCGRDSICQDDLRIMFSFLSLKTLVVGSSLVMSVAVRVWNKGEDSYRSKVTFCYPVGLSYRRTSQIQNQSPQSLLPVTCESGIAEDKKLRSTLCGISHPIFRGESELNFSITFDVSPMASFGDKLLFKANMTSENTTPKTSKAAFQLELPVKYAVYMVIISHEESTKYLNFSASEEKSSYVVEHKYQVNNLGQRNLPIQIDFWVPVKLNKIIIWDKPMFNSSQNFSCTREEKVPRNADFFAQLQKAPVLNCSIAVCLKISCDIPSFYIQEQLSFTIKGNLSLAWFRQTAYNNLLVTSVAKIFFNESRYALLPGQEMFVIAQTETKVERYQVHSPIPLIVGSSIGGLVLLALITAGLYKLGFFKRQYKEMMNNADDAGLDTAASSDDH</sequence>
<dbReference type="InterPro" id="IPR048285">
    <property type="entry name" value="Integrin_alpha_Ig-like_2"/>
</dbReference>
<proteinExistence type="inferred from homology"/>
<keyword evidence="10 16" id="KW-0401">Integrin</keyword>
<feature type="repeat" description="FG-GAP" evidence="15">
    <location>
        <begin position="50"/>
        <end position="107"/>
    </location>
</feature>
<dbReference type="GeneTree" id="ENSGT00940000154838"/>
<dbReference type="OMA" id="ANICFTM"/>
<dbReference type="InterPro" id="IPR013649">
    <property type="entry name" value="Integrin_alpha_Ig-like_1"/>
</dbReference>
<protein>
    <recommendedName>
        <fullName evidence="17">VWFA domain-containing protein</fullName>
    </recommendedName>
</protein>
<dbReference type="PANTHER" id="PTHR23220">
    <property type="entry name" value="INTEGRIN ALPHA"/>
    <property type="match status" value="1"/>
</dbReference>
<keyword evidence="9 16" id="KW-1133">Transmembrane helix</keyword>
<feature type="repeat" description="FG-GAP" evidence="15">
    <location>
        <begin position="595"/>
        <end position="655"/>
    </location>
</feature>
<dbReference type="InterPro" id="IPR000413">
    <property type="entry name" value="Integrin_alpha"/>
</dbReference>
<evidence type="ECO:0000256" key="8">
    <source>
        <dbReference type="ARBA" id="ARBA00022889"/>
    </source>
</evidence>
<name>A0A5F8HG94_MONDO</name>
<reference evidence="18" key="2">
    <citation type="submission" date="2025-08" db="UniProtKB">
        <authorList>
            <consortium name="Ensembl"/>
        </authorList>
    </citation>
    <scope>IDENTIFICATION</scope>
</reference>
<dbReference type="Ensembl" id="ENSMODT00000067688.1">
    <property type="protein sequence ID" value="ENSMODP00000058520.1"/>
    <property type="gene ID" value="ENSMODG00000025255.2"/>
</dbReference>
<feature type="domain" description="VWFA" evidence="17">
    <location>
        <begin position="181"/>
        <end position="352"/>
    </location>
</feature>
<evidence type="ECO:0000256" key="11">
    <source>
        <dbReference type="ARBA" id="ARBA00023136"/>
    </source>
</evidence>
<dbReference type="Gene3D" id="2.60.40.1530">
    <property type="entry name" value="ntegrin, alpha v. Chain A, domain 4"/>
    <property type="match status" value="1"/>
</dbReference>
<keyword evidence="7" id="KW-0106">Calcium</keyword>
<dbReference type="GO" id="GO:0008305">
    <property type="term" value="C:integrin complex"/>
    <property type="evidence" value="ECO:0000318"/>
    <property type="project" value="GO_Central"/>
</dbReference>
<evidence type="ECO:0000259" key="17">
    <source>
        <dbReference type="PROSITE" id="PS50234"/>
    </source>
</evidence>
<dbReference type="InterPro" id="IPR013517">
    <property type="entry name" value="FG-GAP"/>
</dbReference>
<evidence type="ECO:0000256" key="15">
    <source>
        <dbReference type="PROSITE-ProRule" id="PRU00803"/>
    </source>
</evidence>
<accession>A0A5F8HG94</accession>
<evidence type="ECO:0000256" key="4">
    <source>
        <dbReference type="ARBA" id="ARBA00022723"/>
    </source>
</evidence>
<evidence type="ECO:0000256" key="10">
    <source>
        <dbReference type="ARBA" id="ARBA00023037"/>
    </source>
</evidence>
<reference evidence="18 19" key="1">
    <citation type="journal article" date="2007" name="Nature">
        <title>Genome of the marsupial Monodelphis domestica reveals innovation in non-coding sequences.</title>
        <authorList>
            <person name="Mikkelsen T.S."/>
            <person name="Wakefield M.J."/>
            <person name="Aken B."/>
            <person name="Amemiya C.T."/>
            <person name="Chang J.L."/>
            <person name="Duke S."/>
            <person name="Garber M."/>
            <person name="Gentles A.J."/>
            <person name="Goodstadt L."/>
            <person name="Heger A."/>
            <person name="Jurka J."/>
            <person name="Kamal M."/>
            <person name="Mauceli E."/>
            <person name="Searle S.M."/>
            <person name="Sharpe T."/>
            <person name="Baker M.L."/>
            <person name="Batzer M.A."/>
            <person name="Benos P.V."/>
            <person name="Belov K."/>
            <person name="Clamp M."/>
            <person name="Cook A."/>
            <person name="Cuff J."/>
            <person name="Das R."/>
            <person name="Davidow L."/>
            <person name="Deakin J.E."/>
            <person name="Fazzari M.J."/>
            <person name="Glass J.L."/>
            <person name="Grabherr M."/>
            <person name="Greally J.M."/>
            <person name="Gu W."/>
            <person name="Hore T.A."/>
            <person name="Huttley G.A."/>
            <person name="Kleber M."/>
            <person name="Jirtle R.L."/>
            <person name="Koina E."/>
            <person name="Lee J.T."/>
            <person name="Mahony S."/>
            <person name="Marra M.A."/>
            <person name="Miller R.D."/>
            <person name="Nicholls R.D."/>
            <person name="Oda M."/>
            <person name="Papenfuss A.T."/>
            <person name="Parra Z.E."/>
            <person name="Pollock D.D."/>
            <person name="Ray D.A."/>
            <person name="Schein J.E."/>
            <person name="Speed T.P."/>
            <person name="Thompson K."/>
            <person name="VandeBerg J.L."/>
            <person name="Wade C.M."/>
            <person name="Walker J.A."/>
            <person name="Waters P.D."/>
            <person name="Webber C."/>
            <person name="Weidman J.R."/>
            <person name="Xie X."/>
            <person name="Zody M.C."/>
            <person name="Baldwin J."/>
            <person name="Abdouelleil A."/>
            <person name="Abdulkadir J."/>
            <person name="Abebe A."/>
            <person name="Abera B."/>
            <person name="Abreu J."/>
            <person name="Acer S.C."/>
            <person name="Aftuck L."/>
            <person name="Alexander A."/>
            <person name="An P."/>
            <person name="Anderson E."/>
            <person name="Anderson S."/>
            <person name="Arachi H."/>
            <person name="Azer M."/>
            <person name="Bachantsang P."/>
            <person name="Barry A."/>
            <person name="Bayul T."/>
            <person name="Berlin A."/>
            <person name="Bessette D."/>
            <person name="Bloom T."/>
            <person name="Bloom T."/>
            <person name="Boguslavskiy L."/>
            <person name="Bonnet C."/>
            <person name="Boukhgalter B."/>
            <person name="Bourzgui I."/>
            <person name="Brown A."/>
            <person name="Cahill P."/>
            <person name="Channer S."/>
            <person name="Cheshatsang Y."/>
            <person name="Chuda L."/>
            <person name="Citroen M."/>
            <person name="Collymore A."/>
            <person name="Cooke P."/>
            <person name="Costello M."/>
            <person name="D'Aco K."/>
            <person name="Daza R."/>
            <person name="De Haan G."/>
            <person name="DeGray S."/>
            <person name="DeMaso C."/>
            <person name="Dhargay N."/>
            <person name="Dooley K."/>
            <person name="Dooley E."/>
            <person name="Doricent M."/>
            <person name="Dorje P."/>
            <person name="Dorjee K."/>
            <person name="Dupes A."/>
            <person name="Elong R."/>
            <person name="Falk J."/>
            <person name="Farina A."/>
            <person name="Faro S."/>
            <person name="Ferguson D."/>
            <person name="Fisher S."/>
            <person name="Foley C.D."/>
            <person name="Franke A."/>
            <person name="Friedrich D."/>
            <person name="Gadbois L."/>
            <person name="Gearin G."/>
            <person name="Gearin C.R."/>
            <person name="Giannoukos G."/>
            <person name="Goode T."/>
            <person name="Graham J."/>
            <person name="Grandbois E."/>
            <person name="Grewal S."/>
            <person name="Gyaltsen K."/>
            <person name="Hafez N."/>
            <person name="Hagos B."/>
            <person name="Hall J."/>
            <person name="Henson C."/>
            <person name="Hollinger A."/>
            <person name="Honan T."/>
            <person name="Huard M.D."/>
            <person name="Hughes L."/>
            <person name="Hurhula B."/>
            <person name="Husby M.E."/>
            <person name="Kamat A."/>
            <person name="Kanga B."/>
            <person name="Kashin S."/>
            <person name="Khazanovich D."/>
            <person name="Kisner P."/>
            <person name="Lance K."/>
            <person name="Lara M."/>
            <person name="Lee W."/>
            <person name="Lennon N."/>
            <person name="Letendre F."/>
            <person name="LeVine R."/>
            <person name="Lipovsky A."/>
            <person name="Liu X."/>
            <person name="Liu J."/>
            <person name="Liu S."/>
            <person name="Lokyitsang T."/>
            <person name="Lokyitsang Y."/>
            <person name="Lubonja R."/>
            <person name="Lui A."/>
            <person name="MacDonald P."/>
            <person name="Magnisalis V."/>
            <person name="Maru K."/>
            <person name="Matthews C."/>
            <person name="McCusker W."/>
            <person name="McDonough S."/>
            <person name="Mehta T."/>
            <person name="Meldrim J."/>
            <person name="Meneus L."/>
            <person name="Mihai O."/>
            <person name="Mihalev A."/>
            <person name="Mihova T."/>
            <person name="Mittelman R."/>
            <person name="Mlenga V."/>
            <person name="Montmayeur A."/>
            <person name="Mulrain L."/>
            <person name="Navidi A."/>
            <person name="Naylor J."/>
            <person name="Negash T."/>
            <person name="Nguyen T."/>
            <person name="Nguyen N."/>
            <person name="Nicol R."/>
            <person name="Norbu C."/>
            <person name="Norbu N."/>
            <person name="Novod N."/>
            <person name="O'Neill B."/>
            <person name="Osman S."/>
            <person name="Markiewicz E."/>
            <person name="Oyono O.L."/>
            <person name="Patti C."/>
            <person name="Phunkhang P."/>
            <person name="Pierre F."/>
            <person name="Priest M."/>
            <person name="Raghuraman S."/>
            <person name="Rege F."/>
            <person name="Reyes R."/>
            <person name="Rise C."/>
            <person name="Rogov P."/>
            <person name="Ross K."/>
            <person name="Ryan E."/>
            <person name="Settipalli S."/>
            <person name="Shea T."/>
            <person name="Sherpa N."/>
            <person name="Shi L."/>
            <person name="Shih D."/>
            <person name="Sparrow T."/>
            <person name="Spaulding J."/>
            <person name="Stalker J."/>
            <person name="Stange-Thomann N."/>
            <person name="Stavropoulos S."/>
            <person name="Stone C."/>
            <person name="Strader C."/>
            <person name="Tesfaye S."/>
            <person name="Thomson T."/>
            <person name="Thoulutsang Y."/>
            <person name="Thoulutsang D."/>
            <person name="Topham K."/>
            <person name="Topping I."/>
            <person name="Tsamla T."/>
            <person name="Vassiliev H."/>
            <person name="Vo A."/>
            <person name="Wangchuk T."/>
            <person name="Wangdi T."/>
            <person name="Weiand M."/>
            <person name="Wilkinson J."/>
            <person name="Wilson A."/>
            <person name="Yadav S."/>
            <person name="Young G."/>
            <person name="Yu Q."/>
            <person name="Zembek L."/>
            <person name="Zhong D."/>
            <person name="Zimmer A."/>
            <person name="Zwirko Z."/>
            <person name="Jaffe D.B."/>
            <person name="Alvarez P."/>
            <person name="Brockman W."/>
            <person name="Butler J."/>
            <person name="Chin C."/>
            <person name="Gnerre S."/>
            <person name="MacCallum I."/>
            <person name="Graves J.A."/>
            <person name="Ponting C.P."/>
            <person name="Breen M."/>
            <person name="Samollow P.B."/>
            <person name="Lander E.S."/>
            <person name="Lindblad-Toh K."/>
        </authorList>
    </citation>
    <scope>NUCLEOTIDE SEQUENCE [LARGE SCALE GENOMIC DNA]</scope>
</reference>
<dbReference type="SMART" id="SM00327">
    <property type="entry name" value="VWA"/>
    <property type="match status" value="1"/>
</dbReference>
<dbReference type="PRINTS" id="PR00453">
    <property type="entry name" value="VWFADOMAIN"/>
</dbReference>
<keyword evidence="13 16" id="KW-0675">Receptor</keyword>
<reference evidence="18" key="3">
    <citation type="submission" date="2025-09" db="UniProtKB">
        <authorList>
            <consortium name="Ensembl"/>
        </authorList>
    </citation>
    <scope>IDENTIFICATION</scope>
</reference>
<evidence type="ECO:0000256" key="5">
    <source>
        <dbReference type="ARBA" id="ARBA00022729"/>
    </source>
</evidence>
<keyword evidence="8 16" id="KW-0130">Cell adhesion</keyword>
<evidence type="ECO:0000256" key="3">
    <source>
        <dbReference type="ARBA" id="ARBA00022692"/>
    </source>
</evidence>
<dbReference type="SUPFAM" id="SSF69179">
    <property type="entry name" value="Integrin domains"/>
    <property type="match status" value="3"/>
</dbReference>
<feature type="transmembrane region" description="Helical" evidence="16">
    <location>
        <begin position="1125"/>
        <end position="1147"/>
    </location>
</feature>
<evidence type="ECO:0000256" key="6">
    <source>
        <dbReference type="ARBA" id="ARBA00022737"/>
    </source>
</evidence>
<dbReference type="PANTHER" id="PTHR23220:SF118">
    <property type="entry name" value="INTEGRIN ALPHA-X"/>
    <property type="match status" value="1"/>
</dbReference>
<feature type="repeat" description="FG-GAP" evidence="15">
    <location>
        <begin position="469"/>
        <end position="529"/>
    </location>
</feature>
<dbReference type="SUPFAM" id="SSF69318">
    <property type="entry name" value="Integrin alpha N-terminal domain"/>
    <property type="match status" value="1"/>
</dbReference>
<dbReference type="FunFam" id="1.20.5.930:FF:000004">
    <property type="entry name" value="Integrin subunit alpha M"/>
    <property type="match status" value="1"/>
</dbReference>
<dbReference type="Bgee" id="ENSMODG00000025255">
    <property type="expression patterns" value="Expressed in blood and 2 other cell types or tissues"/>
</dbReference>
<evidence type="ECO:0000256" key="1">
    <source>
        <dbReference type="ARBA" id="ARBA00004479"/>
    </source>
</evidence>
<evidence type="ECO:0000256" key="7">
    <source>
        <dbReference type="ARBA" id="ARBA00022837"/>
    </source>
</evidence>
<keyword evidence="6" id="KW-0677">Repeat</keyword>
<dbReference type="GO" id="GO:0009986">
    <property type="term" value="C:cell surface"/>
    <property type="evidence" value="ECO:0000318"/>
    <property type="project" value="GO_Central"/>
</dbReference>
<dbReference type="GO" id="GO:0098609">
    <property type="term" value="P:cell-cell adhesion"/>
    <property type="evidence" value="ECO:0000318"/>
    <property type="project" value="GO_Central"/>
</dbReference>
<dbReference type="STRING" id="13616.ENSMODP00000058520"/>
<dbReference type="Pfam" id="PF00357">
    <property type="entry name" value="Integrin_alpha"/>
    <property type="match status" value="1"/>
</dbReference>
<keyword evidence="12" id="KW-1015">Disulfide bond</keyword>
<dbReference type="Gene3D" id="2.130.10.130">
    <property type="entry name" value="Integrin alpha, N-terminal"/>
    <property type="match status" value="1"/>
</dbReference>
<dbReference type="Gene3D" id="2.60.40.1510">
    <property type="entry name" value="ntegrin, alpha v. Chain A, domain 3"/>
    <property type="match status" value="1"/>
</dbReference>
<keyword evidence="11 16" id="KW-0472">Membrane</keyword>
<dbReference type="FunCoup" id="A0A5F8HG94">
    <property type="interactions" value="147"/>
</dbReference>
<dbReference type="InterPro" id="IPR013519">
    <property type="entry name" value="Int_alpha_beta-p"/>
</dbReference>
<dbReference type="SUPFAM" id="SSF53300">
    <property type="entry name" value="vWA-like"/>
    <property type="match status" value="1"/>
</dbReference>